<dbReference type="PANTHER" id="PTHR11545:SF2">
    <property type="entry name" value="LARGE RIBOSOMAL SUBUNIT PROTEIN UL13M"/>
    <property type="match status" value="1"/>
</dbReference>
<sequence>MKALMKTTKAAKASEVEKKWHLIDAEGLVVGRVATIIANLLRGKHKALFTPHADIGDHVVVINADKVRFTGKKLGDKVYYRHTGYAGGIKSVTAGKVLEGRFPERVLEKAVERMIPRGPLGREQMRHLHLYAGTEHPHAGQNPETLDVAGMNRKNKVGA</sequence>
<comment type="caution">
    <text evidence="8">The sequence shown here is derived from an EMBL/GenBank/DDBJ whole genome shotgun (WGS) entry which is preliminary data.</text>
</comment>
<dbReference type="OrthoDB" id="9801330at2"/>
<dbReference type="PANTHER" id="PTHR11545">
    <property type="entry name" value="RIBOSOMAL PROTEIN L13"/>
    <property type="match status" value="1"/>
</dbReference>
<dbReference type="AlphaFoldDB" id="A0A2P7QVY7"/>
<dbReference type="CDD" id="cd00392">
    <property type="entry name" value="Ribosomal_L13"/>
    <property type="match status" value="1"/>
</dbReference>
<accession>A0A2P7QVY7</accession>
<feature type="region of interest" description="Disordered" evidence="7">
    <location>
        <begin position="135"/>
        <end position="159"/>
    </location>
</feature>
<reference evidence="8 9" key="1">
    <citation type="submission" date="2018-03" db="EMBL/GenBank/DDBJ databases">
        <title>The draft genome of Sphingosinicella sp. GL-C-18.</title>
        <authorList>
            <person name="Liu L."/>
            <person name="Li L."/>
            <person name="Liang L."/>
            <person name="Zhang X."/>
            <person name="Wang T."/>
        </authorList>
    </citation>
    <scope>NUCLEOTIDE SEQUENCE [LARGE SCALE GENOMIC DNA]</scope>
    <source>
        <strain evidence="8 9">GL-C-18</strain>
    </source>
</reference>
<dbReference type="EMBL" id="PXYI01000002">
    <property type="protein sequence ID" value="PSJ42113.1"/>
    <property type="molecule type" value="Genomic_DNA"/>
</dbReference>
<dbReference type="Gene3D" id="3.90.1180.10">
    <property type="entry name" value="Ribosomal protein L13"/>
    <property type="match status" value="1"/>
</dbReference>
<evidence type="ECO:0000256" key="4">
    <source>
        <dbReference type="ARBA" id="ARBA00023274"/>
    </source>
</evidence>
<dbReference type="NCBIfam" id="TIGR01066">
    <property type="entry name" value="rplM_bact"/>
    <property type="match status" value="1"/>
</dbReference>
<dbReference type="GO" id="GO:0017148">
    <property type="term" value="P:negative regulation of translation"/>
    <property type="evidence" value="ECO:0007669"/>
    <property type="project" value="TreeGrafter"/>
</dbReference>
<dbReference type="InterPro" id="IPR036899">
    <property type="entry name" value="Ribosomal_uL13_sf"/>
</dbReference>
<comment type="subunit">
    <text evidence="2 6">Part of the 50S ribosomal subunit.</text>
</comment>
<name>A0A2P7QVY7_9SPHN</name>
<comment type="function">
    <text evidence="6">This protein is one of the early assembly proteins of the 50S ribosomal subunit, although it is not seen to bind rRNA by itself. It is important during the early stages of 50S assembly.</text>
</comment>
<evidence type="ECO:0000256" key="5">
    <source>
        <dbReference type="ARBA" id="ARBA00035201"/>
    </source>
</evidence>
<evidence type="ECO:0000256" key="7">
    <source>
        <dbReference type="SAM" id="MobiDB-lite"/>
    </source>
</evidence>
<dbReference type="RefSeq" id="WP_106512281.1">
    <property type="nucleotide sequence ID" value="NZ_PXYI01000002.1"/>
</dbReference>
<dbReference type="GO" id="GO:0003729">
    <property type="term" value="F:mRNA binding"/>
    <property type="evidence" value="ECO:0007669"/>
    <property type="project" value="UniProtKB-ARBA"/>
</dbReference>
<dbReference type="PIRSF" id="PIRSF002181">
    <property type="entry name" value="Ribosomal_L13"/>
    <property type="match status" value="1"/>
</dbReference>
<keyword evidence="3 6" id="KW-0689">Ribosomal protein</keyword>
<evidence type="ECO:0000256" key="3">
    <source>
        <dbReference type="ARBA" id="ARBA00022980"/>
    </source>
</evidence>
<evidence type="ECO:0000313" key="9">
    <source>
        <dbReference type="Proteomes" id="UP000241167"/>
    </source>
</evidence>
<evidence type="ECO:0000313" key="8">
    <source>
        <dbReference type="EMBL" id="PSJ42113.1"/>
    </source>
</evidence>
<evidence type="ECO:0000256" key="2">
    <source>
        <dbReference type="ARBA" id="ARBA00011838"/>
    </source>
</evidence>
<keyword evidence="4 6" id="KW-0687">Ribonucleoprotein</keyword>
<proteinExistence type="inferred from homology"/>
<gene>
    <name evidence="6" type="primary">rplM</name>
    <name evidence="8" type="ORF">C7I55_07710</name>
</gene>
<organism evidence="8 9">
    <name type="scientific">Allosphingosinicella deserti</name>
    <dbReference type="NCBI Taxonomy" id="2116704"/>
    <lineage>
        <taxon>Bacteria</taxon>
        <taxon>Pseudomonadati</taxon>
        <taxon>Pseudomonadota</taxon>
        <taxon>Alphaproteobacteria</taxon>
        <taxon>Sphingomonadales</taxon>
        <taxon>Sphingomonadaceae</taxon>
        <taxon>Allosphingosinicella</taxon>
    </lineage>
</organism>
<dbReference type="FunFam" id="3.90.1180.10:FF:000001">
    <property type="entry name" value="50S ribosomal protein L13"/>
    <property type="match status" value="1"/>
</dbReference>
<dbReference type="Pfam" id="PF00572">
    <property type="entry name" value="Ribosomal_L13"/>
    <property type="match status" value="1"/>
</dbReference>
<dbReference type="Proteomes" id="UP000241167">
    <property type="component" value="Unassembled WGS sequence"/>
</dbReference>
<dbReference type="GO" id="GO:0022625">
    <property type="term" value="C:cytosolic large ribosomal subunit"/>
    <property type="evidence" value="ECO:0007669"/>
    <property type="project" value="TreeGrafter"/>
</dbReference>
<keyword evidence="9" id="KW-1185">Reference proteome</keyword>
<dbReference type="GO" id="GO:0003735">
    <property type="term" value="F:structural constituent of ribosome"/>
    <property type="evidence" value="ECO:0007669"/>
    <property type="project" value="InterPro"/>
</dbReference>
<dbReference type="HAMAP" id="MF_01366">
    <property type="entry name" value="Ribosomal_uL13"/>
    <property type="match status" value="1"/>
</dbReference>
<evidence type="ECO:0000256" key="6">
    <source>
        <dbReference type="HAMAP-Rule" id="MF_01366"/>
    </source>
</evidence>
<dbReference type="InterPro" id="IPR005822">
    <property type="entry name" value="Ribosomal_uL13"/>
</dbReference>
<dbReference type="SUPFAM" id="SSF52161">
    <property type="entry name" value="Ribosomal protein L13"/>
    <property type="match status" value="1"/>
</dbReference>
<protein>
    <recommendedName>
        <fullName evidence="5 6">Large ribosomal subunit protein uL13</fullName>
    </recommendedName>
</protein>
<dbReference type="GO" id="GO:0006412">
    <property type="term" value="P:translation"/>
    <property type="evidence" value="ECO:0007669"/>
    <property type="project" value="UniProtKB-UniRule"/>
</dbReference>
<evidence type="ECO:0000256" key="1">
    <source>
        <dbReference type="ARBA" id="ARBA00006227"/>
    </source>
</evidence>
<comment type="similarity">
    <text evidence="1 6">Belongs to the universal ribosomal protein uL13 family.</text>
</comment>
<dbReference type="InterPro" id="IPR005823">
    <property type="entry name" value="Ribosomal_uL13_bac-type"/>
</dbReference>